<gene>
    <name evidence="3" type="ORF">DWZ34_10635</name>
    <name evidence="2" type="ORF">DXC17_15820</name>
</gene>
<evidence type="ECO:0000313" key="5">
    <source>
        <dbReference type="Proteomes" id="UP000285109"/>
    </source>
</evidence>
<evidence type="ECO:0000313" key="4">
    <source>
        <dbReference type="Proteomes" id="UP000260780"/>
    </source>
</evidence>
<evidence type="ECO:0008006" key="6">
    <source>
        <dbReference type="Google" id="ProtNLM"/>
    </source>
</evidence>
<name>A0A3E4VY07_9BACT</name>
<organism evidence="2 4">
    <name type="scientific">Phocaeicola plebeius</name>
    <dbReference type="NCBI Taxonomy" id="310297"/>
    <lineage>
        <taxon>Bacteria</taxon>
        <taxon>Pseudomonadati</taxon>
        <taxon>Bacteroidota</taxon>
        <taxon>Bacteroidia</taxon>
        <taxon>Bacteroidales</taxon>
        <taxon>Bacteroidaceae</taxon>
        <taxon>Phocaeicola</taxon>
    </lineage>
</organism>
<keyword evidence="1" id="KW-0812">Transmembrane</keyword>
<keyword evidence="1" id="KW-1133">Transmembrane helix</keyword>
<feature type="transmembrane region" description="Helical" evidence="1">
    <location>
        <begin position="35"/>
        <end position="55"/>
    </location>
</feature>
<sequence length="164" mass="18418">MQNLITVIAPQILVAGAYSFVGEIRSVVFELRWMLVFIVAMIIADFVLGIIDSVVKRGEDFRFSRAGRRTMCKFIEYNSYLVLGFGFGVAILQPVGICSYTTSSMCGLGIAIVFEFDSIMEHVCEIHGIKNKVSIKRLLVGYIKKKYTTAGEIIEKVTKDEEDR</sequence>
<proteinExistence type="predicted"/>
<evidence type="ECO:0000313" key="3">
    <source>
        <dbReference type="EMBL" id="RHM95676.1"/>
    </source>
</evidence>
<reference evidence="4 5" key="1">
    <citation type="submission" date="2018-08" db="EMBL/GenBank/DDBJ databases">
        <title>A genome reference for cultivated species of the human gut microbiota.</title>
        <authorList>
            <person name="Zou Y."/>
            <person name="Xue W."/>
            <person name="Luo G."/>
        </authorList>
    </citation>
    <scope>NUCLEOTIDE SEQUENCE [LARGE SCALE GENOMIC DNA]</scope>
    <source>
        <strain evidence="3 5">AF31-28B-AC</strain>
        <strain evidence="2 4">OM08-14</strain>
    </source>
</reference>
<dbReference type="AlphaFoldDB" id="A0A3E4VY07"/>
<comment type="caution">
    <text evidence="2">The sequence shown here is derived from an EMBL/GenBank/DDBJ whole genome shotgun (WGS) entry which is preliminary data.</text>
</comment>
<dbReference type="RefSeq" id="WP_117748537.1">
    <property type="nucleotide sequence ID" value="NZ_CAUDCD010000025.1"/>
</dbReference>
<protein>
    <recommendedName>
        <fullName evidence="6">Holin</fullName>
    </recommendedName>
</protein>
<dbReference type="Proteomes" id="UP000260780">
    <property type="component" value="Unassembled WGS sequence"/>
</dbReference>
<dbReference type="EMBL" id="QSTF01000062">
    <property type="protein sequence ID" value="RGM34790.1"/>
    <property type="molecule type" value="Genomic_DNA"/>
</dbReference>
<evidence type="ECO:0000313" key="2">
    <source>
        <dbReference type="EMBL" id="RGM34790.1"/>
    </source>
</evidence>
<feature type="transmembrane region" description="Helical" evidence="1">
    <location>
        <begin position="75"/>
        <end position="96"/>
    </location>
</feature>
<dbReference type="Proteomes" id="UP000285109">
    <property type="component" value="Unassembled WGS sequence"/>
</dbReference>
<accession>A0A3E4VY07</accession>
<keyword evidence="1" id="KW-0472">Membrane</keyword>
<evidence type="ECO:0000256" key="1">
    <source>
        <dbReference type="SAM" id="Phobius"/>
    </source>
</evidence>
<dbReference type="EMBL" id="QRQK01000020">
    <property type="protein sequence ID" value="RHM95676.1"/>
    <property type="molecule type" value="Genomic_DNA"/>
</dbReference>